<dbReference type="SUPFAM" id="SSF52540">
    <property type="entry name" value="P-loop containing nucleoside triphosphate hydrolases"/>
    <property type="match status" value="1"/>
</dbReference>
<dbReference type="InterPro" id="IPR022486">
    <property type="entry name" value="PPK2_PA0141"/>
</dbReference>
<dbReference type="GO" id="GO:0008976">
    <property type="term" value="F:polyphosphate kinase activity"/>
    <property type="evidence" value="ECO:0007669"/>
    <property type="project" value="UniProtKB-UniRule"/>
</dbReference>
<dbReference type="InterPro" id="IPR027417">
    <property type="entry name" value="P-loop_NTPase"/>
</dbReference>
<dbReference type="Gene3D" id="3.40.50.300">
    <property type="entry name" value="P-loop containing nucleotide triphosphate hydrolases"/>
    <property type="match status" value="1"/>
</dbReference>
<comment type="caution">
    <text evidence="7">The sequence shown here is derived from an EMBL/GenBank/DDBJ whole genome shotgun (WGS) entry which is preliminary data.</text>
</comment>
<dbReference type="InterPro" id="IPR022488">
    <property type="entry name" value="PPK2-related"/>
</dbReference>
<dbReference type="PANTHER" id="PTHR34383:SF1">
    <property type="entry name" value="ADP-POLYPHOSPHATE PHOSPHOTRANSFERASE"/>
    <property type="match status" value="1"/>
</dbReference>
<comment type="subunit">
    <text evidence="4">Homotetramer.</text>
</comment>
<dbReference type="EMBL" id="MTKS01000109">
    <property type="protein sequence ID" value="RWX51606.1"/>
    <property type="molecule type" value="Genomic_DNA"/>
</dbReference>
<dbReference type="GO" id="GO:0006793">
    <property type="term" value="P:phosphorus metabolic process"/>
    <property type="evidence" value="ECO:0007669"/>
    <property type="project" value="InterPro"/>
</dbReference>
<gene>
    <name evidence="7" type="ORF">VU01_11094</name>
</gene>
<evidence type="ECO:0000259" key="6">
    <source>
        <dbReference type="Pfam" id="PF03976"/>
    </source>
</evidence>
<feature type="compositionally biased region" description="Basic and acidic residues" evidence="5">
    <location>
        <begin position="1"/>
        <end position="15"/>
    </location>
</feature>
<evidence type="ECO:0000256" key="4">
    <source>
        <dbReference type="RuleBase" id="RU369062"/>
    </source>
</evidence>
<keyword evidence="3 4" id="KW-0418">Kinase</keyword>
<dbReference type="Proteomes" id="UP000288892">
    <property type="component" value="Unassembled WGS sequence"/>
</dbReference>
<dbReference type="Pfam" id="PF03976">
    <property type="entry name" value="PPK2"/>
    <property type="match status" value="1"/>
</dbReference>
<reference evidence="7 8" key="1">
    <citation type="submission" date="2017-01" db="EMBL/GenBank/DDBJ databases">
        <title>The cable genome- insights into the physiology and evolution of filamentous bacteria capable of sulfide oxidation via long distance electron transfer.</title>
        <authorList>
            <person name="Schreiber L."/>
            <person name="Bjerg J.T."/>
            <person name="Boggild A."/>
            <person name="Van De Vossenberg J."/>
            <person name="Meysman F."/>
            <person name="Nielsen L.P."/>
            <person name="Schramm A."/>
            <person name="Kjeldsen K.U."/>
        </authorList>
    </citation>
    <scope>NUCLEOTIDE SEQUENCE [LARGE SCALE GENOMIC DNA]</scope>
    <source>
        <strain evidence="7">A5</strain>
    </source>
</reference>
<feature type="region of interest" description="Disordered" evidence="5">
    <location>
        <begin position="1"/>
        <end position="70"/>
    </location>
</feature>
<evidence type="ECO:0000256" key="5">
    <source>
        <dbReference type="SAM" id="MobiDB-lite"/>
    </source>
</evidence>
<evidence type="ECO:0000313" key="8">
    <source>
        <dbReference type="Proteomes" id="UP000288892"/>
    </source>
</evidence>
<keyword evidence="2 4" id="KW-0808">Transferase</keyword>
<evidence type="ECO:0000256" key="3">
    <source>
        <dbReference type="ARBA" id="ARBA00022777"/>
    </source>
</evidence>
<dbReference type="EC" id="2.7.4.-" evidence="4"/>
<accession>A0A444JET8</accession>
<comment type="similarity">
    <text evidence="1 4">Belongs to the polyphosphate kinase 2 (PPK2) family. Class I subfamily.</text>
</comment>
<evidence type="ECO:0000256" key="1">
    <source>
        <dbReference type="ARBA" id="ARBA00009924"/>
    </source>
</evidence>
<organism evidence="7 8">
    <name type="scientific">Candidatus Electrothrix marina</name>
    <dbReference type="NCBI Taxonomy" id="1859130"/>
    <lineage>
        <taxon>Bacteria</taxon>
        <taxon>Pseudomonadati</taxon>
        <taxon>Thermodesulfobacteriota</taxon>
        <taxon>Desulfobulbia</taxon>
        <taxon>Desulfobulbales</taxon>
        <taxon>Desulfobulbaceae</taxon>
        <taxon>Candidatus Electrothrix</taxon>
    </lineage>
</organism>
<feature type="compositionally biased region" description="Basic and acidic residues" evidence="5">
    <location>
        <begin position="44"/>
        <end position="54"/>
    </location>
</feature>
<protein>
    <recommendedName>
        <fullName evidence="4">ADP/GDP-polyphosphate phosphotransferase</fullName>
        <ecNumber evidence="4">2.7.4.-</ecNumber>
    </recommendedName>
    <alternativeName>
        <fullName evidence="4">Polyphosphate kinase PPK2</fullName>
    </alternativeName>
</protein>
<evidence type="ECO:0000256" key="2">
    <source>
        <dbReference type="ARBA" id="ARBA00022679"/>
    </source>
</evidence>
<name>A0A444JET8_9BACT</name>
<evidence type="ECO:0000313" key="7">
    <source>
        <dbReference type="EMBL" id="RWX51606.1"/>
    </source>
</evidence>
<dbReference type="NCBIfam" id="TIGR03707">
    <property type="entry name" value="PPK2_P_aer"/>
    <property type="match status" value="1"/>
</dbReference>
<sequence length="365" mass="42957">MAEPRLDMEHEEKNPLDAAPAPAEEPEKNPEENYAVNDEGTEADMVKKSEENKEKRAKKNKEKEKKSNPKTIMVDGKEVSLKDLLKDYKELSDGSPKLNKFQRKAIRRYHREEMLKPYQAELIRMQKYLEVNKRRMIILFEGRDAAGKGGTIRRVTRYMNEKHYRIVALGKPTEHQKSQWFFQKYIAEFPRGGEVVLFDRSWYNRAVVEPVFGFCTDEEYNNFMRGVTGFEKDLVRQGTVLVKLYFSVTREEQARRFKRRKTDPLRQWKLSEIDVQAQDRWDDFTRQKYEMLKRTHTNGAPWTIIRSNDKHGARLNAMKTILNAVPYDRGNKDLDYVPEPDVVISGAREKELMDAQLLKLGRFIG</sequence>
<comment type="function">
    <text evidence="4">Uses inorganic polyphosphate (polyP) as a donor to convert GDP to GTP or ADP to ATP.</text>
</comment>
<dbReference type="PANTHER" id="PTHR34383">
    <property type="entry name" value="POLYPHOSPHATE:AMP PHOSPHOTRANSFERASE-RELATED"/>
    <property type="match status" value="1"/>
</dbReference>
<dbReference type="AlphaFoldDB" id="A0A444JET8"/>
<proteinExistence type="inferred from homology"/>
<keyword evidence="8" id="KW-1185">Reference proteome</keyword>
<feature type="domain" description="Polyphosphate kinase-2-related" evidence="6">
    <location>
        <begin position="111"/>
        <end position="329"/>
    </location>
</feature>